<name>A0A8T8K8G4_9EURY</name>
<sequence>MKLDYKTLEMISELICGDKLADKLFKDNYNDCPCYRKGSDLPKFFNNAGLECREFTNETRKWYVLDQLENYNLDSSIEKVILRLAHPKEYYNNKIHEEVLKQLNVYLALEGFEVIIDGIEPRLKISDSYIPINKTTKTCVIDYINFNKIVCDEKLCNILELRWNEIESCLSAEAFLAAIILMGSILEGVLIHNVEKNPKDANQSPYAPKYKNNTIKKFKHWTLNDLINVAHDLDWMGKDIKDFNSSLRDYRNLVHPIKQREDMVYPDQDTCNICIQVVYAALNDLEKSFNSSKI</sequence>
<proteinExistence type="predicted"/>
<gene>
    <name evidence="1" type="ORF">HYG87_10795</name>
</gene>
<protein>
    <submittedName>
        <fullName evidence="1">Uncharacterized protein</fullName>
    </submittedName>
</protein>
<dbReference type="EMBL" id="CP058560">
    <property type="protein sequence ID" value="QUH24209.1"/>
    <property type="molecule type" value="Genomic_DNA"/>
</dbReference>
<evidence type="ECO:0000313" key="2">
    <source>
        <dbReference type="Proteomes" id="UP000681041"/>
    </source>
</evidence>
<dbReference type="GeneID" id="64821258"/>
<dbReference type="KEGG" id="meme:HYG87_10795"/>
<organism evidence="1 2">
    <name type="scientific">Methanobacterium alkalithermotolerans</name>
    <dbReference type="NCBI Taxonomy" id="2731220"/>
    <lineage>
        <taxon>Archaea</taxon>
        <taxon>Methanobacteriati</taxon>
        <taxon>Methanobacteriota</taxon>
        <taxon>Methanomada group</taxon>
        <taxon>Methanobacteria</taxon>
        <taxon>Methanobacteriales</taxon>
        <taxon>Methanobacteriaceae</taxon>
        <taxon>Methanobacterium</taxon>
    </lineage>
</organism>
<keyword evidence="2" id="KW-1185">Reference proteome</keyword>
<evidence type="ECO:0000313" key="1">
    <source>
        <dbReference type="EMBL" id="QUH24209.1"/>
    </source>
</evidence>
<accession>A0A8T8K8G4</accession>
<dbReference type="Proteomes" id="UP000681041">
    <property type="component" value="Chromosome"/>
</dbReference>
<dbReference type="OrthoDB" id="383573at2157"/>
<reference evidence="1" key="1">
    <citation type="submission" date="2020-07" db="EMBL/GenBank/DDBJ databases">
        <title>Methanobacterium. sp. MethCan genome.</title>
        <authorList>
            <person name="Postec A."/>
            <person name="Quemeneur M."/>
        </authorList>
    </citation>
    <scope>NUCLEOTIDE SEQUENCE</scope>
    <source>
        <strain evidence="1">MethCAN</strain>
    </source>
</reference>
<dbReference type="AlphaFoldDB" id="A0A8T8K8G4"/>
<dbReference type="RefSeq" id="WP_211533168.1">
    <property type="nucleotide sequence ID" value="NZ_CP058560.1"/>
</dbReference>